<dbReference type="InterPro" id="IPR036206">
    <property type="entry name" value="ThiamineP_synth_sf"/>
</dbReference>
<proteinExistence type="predicted"/>
<protein>
    <submittedName>
        <fullName evidence="2">Thiamine phosphate synthase</fullName>
    </submittedName>
</protein>
<comment type="caution">
    <text evidence="2">The sequence shown here is derived from an EMBL/GenBank/DDBJ whole genome shotgun (WGS) entry which is preliminary data.</text>
</comment>
<dbReference type="Pfam" id="PF02581">
    <property type="entry name" value="TMP-TENI"/>
    <property type="match status" value="1"/>
</dbReference>
<gene>
    <name evidence="2" type="ORF">MWN33_08655</name>
</gene>
<accession>A0ABT0DLE5</accession>
<dbReference type="EMBL" id="JALKCG010000002">
    <property type="protein sequence ID" value="MCK0208098.1"/>
    <property type="molecule type" value="Genomic_DNA"/>
</dbReference>
<dbReference type="Gene3D" id="3.20.20.70">
    <property type="entry name" value="Aldolase class I"/>
    <property type="match status" value="1"/>
</dbReference>
<dbReference type="Proteomes" id="UP001202867">
    <property type="component" value="Unassembled WGS sequence"/>
</dbReference>
<reference evidence="3" key="2">
    <citation type="submission" date="2023-07" db="EMBL/GenBank/DDBJ databases">
        <title>Ancylobacter moscoviensis sp. nov., facultatively methylotrophic bacteria from activated sludge and the reclassification of Starkeya novella (Starkey 1934) Kelly et al. 2000 as Ancylobacter novellus comb. nov., Starkeya koreensis Im et al. 2006 as Ancylobacter koreensis comb.nov., Angulomicrobium tetraedrale Vasil'eva et al. 1986 as Ancylobacter tetraedralis comb. nov., Angulomicrobium amanitiforme Fritz et al. 2004 as Ancylobacter amanitiformis comb. nov. and Methylorhabdus multivorans Doronina et al. 1996 as Ancylobacter multivorans comb. nov. and emended description of the genus Ancylobacter.</title>
        <authorList>
            <person name="Doronina N."/>
            <person name="Chemodurova A."/>
            <person name="Grouzdev D."/>
            <person name="Koziaeva V."/>
            <person name="Shi W."/>
            <person name="Wu L."/>
            <person name="Kaparullina E."/>
        </authorList>
    </citation>
    <scope>NUCLEOTIDE SEQUENCE [LARGE SCALE GENOMIC DNA]</scope>
    <source>
        <strain evidence="3">Jip08</strain>
    </source>
</reference>
<reference evidence="2 3" key="1">
    <citation type="submission" date="2022-04" db="EMBL/GenBank/DDBJ databases">
        <authorList>
            <person name="Grouzdev D.S."/>
            <person name="Pantiukh K.S."/>
            <person name="Krutkina M.S."/>
        </authorList>
    </citation>
    <scope>NUCLEOTIDE SEQUENCE [LARGE SCALE GENOMIC DNA]</scope>
    <source>
        <strain evidence="2 3">Jip08</strain>
    </source>
</reference>
<name>A0ABT0DLE5_9HYPH</name>
<dbReference type="SUPFAM" id="SSF51391">
    <property type="entry name" value="Thiamin phosphate synthase"/>
    <property type="match status" value="1"/>
</dbReference>
<evidence type="ECO:0000313" key="3">
    <source>
        <dbReference type="Proteomes" id="UP001202867"/>
    </source>
</evidence>
<evidence type="ECO:0000313" key="2">
    <source>
        <dbReference type="EMBL" id="MCK0208098.1"/>
    </source>
</evidence>
<evidence type="ECO:0000259" key="1">
    <source>
        <dbReference type="Pfam" id="PF02581"/>
    </source>
</evidence>
<dbReference type="InterPro" id="IPR013785">
    <property type="entry name" value="Aldolase_TIM"/>
</dbReference>
<organism evidence="2 3">
    <name type="scientific">Ancylobacter koreensis</name>
    <dbReference type="NCBI Taxonomy" id="266121"/>
    <lineage>
        <taxon>Bacteria</taxon>
        <taxon>Pseudomonadati</taxon>
        <taxon>Pseudomonadota</taxon>
        <taxon>Alphaproteobacteria</taxon>
        <taxon>Hyphomicrobiales</taxon>
        <taxon>Xanthobacteraceae</taxon>
        <taxon>Ancylobacter</taxon>
    </lineage>
</organism>
<dbReference type="InterPro" id="IPR022998">
    <property type="entry name" value="ThiamineP_synth_TenI"/>
</dbReference>
<dbReference type="RefSeq" id="WP_247200082.1">
    <property type="nucleotide sequence ID" value="NZ_JALKCG010000002.1"/>
</dbReference>
<keyword evidence="3" id="KW-1185">Reference proteome</keyword>
<dbReference type="CDD" id="cd00564">
    <property type="entry name" value="TMP_TenI"/>
    <property type="match status" value="1"/>
</dbReference>
<sequence length="215" mass="21757">MARTPARPAPEPERAAPRLYLLLPPAGTPEEVAAQAEALTAAGRALDIAAVLVRPGAAAALQPIVAATHAIGAACLVENNVALAESVGADGAHLDGPTALKGALPALRPHGIAGAGALRSKHDAMTAAETGADYVMFGEPDAGGRRPPFEATLERTEWWAQLFEPPCVAYARALEEVDALAEAGADFIAVDGLVLDSPVEGAQALAARLAALGAD</sequence>
<feature type="domain" description="Thiamine phosphate synthase/TenI" evidence="1">
    <location>
        <begin position="59"/>
        <end position="190"/>
    </location>
</feature>